<dbReference type="Gene3D" id="1.20.5.170">
    <property type="match status" value="1"/>
</dbReference>
<feature type="domain" description="BZIP" evidence="2">
    <location>
        <begin position="40"/>
        <end position="54"/>
    </location>
</feature>
<feature type="region of interest" description="Disordered" evidence="1">
    <location>
        <begin position="1"/>
        <end position="51"/>
    </location>
</feature>
<dbReference type="InParanoid" id="W3XKR5"/>
<evidence type="ECO:0000256" key="1">
    <source>
        <dbReference type="SAM" id="MobiDB-lite"/>
    </source>
</evidence>
<evidence type="ECO:0000313" key="3">
    <source>
        <dbReference type="EMBL" id="ETS86590.1"/>
    </source>
</evidence>
<dbReference type="RefSeq" id="XP_007827190.1">
    <property type="nucleotide sequence ID" value="XM_007828999.1"/>
</dbReference>
<dbReference type="Proteomes" id="UP000030651">
    <property type="component" value="Unassembled WGS sequence"/>
</dbReference>
<dbReference type="EMBL" id="KI912109">
    <property type="protein sequence ID" value="ETS86590.1"/>
    <property type="molecule type" value="Genomic_DNA"/>
</dbReference>
<feature type="compositionally biased region" description="Polar residues" evidence="1">
    <location>
        <begin position="11"/>
        <end position="24"/>
    </location>
</feature>
<accession>W3XKR5</accession>
<proteinExistence type="predicted"/>
<dbReference type="InterPro" id="IPR004827">
    <property type="entry name" value="bZIP"/>
</dbReference>
<gene>
    <name evidence="3" type="ORF">PFICI_00418</name>
</gene>
<dbReference type="AlphaFoldDB" id="W3XKR5"/>
<feature type="compositionally biased region" description="Basic and acidic residues" evidence="1">
    <location>
        <begin position="35"/>
        <end position="44"/>
    </location>
</feature>
<keyword evidence="4" id="KW-1185">Reference proteome</keyword>
<sequence length="322" mass="34932">MTQAVKHAHDSSNNTTADAGSSLSEQKHIKTPKPRNSEARKEQNRIASRAYREKRKQKLALLDQILNIEDTDAASSPSDIDGISQGSLSVVAQSREPSQSPVPATTTSLATAPPVLSWLSTSSNTHLPGESLSLDMTGGGGGRGGEAFGSDMWFTEYEYTDSTINNNNNNTTTLFGATDHQDFMTTPAYPNHHAHQYTADYATSSDLHHHHIAPSTPPQTCLDTGAMYDTTTWLSQSKESPSETPVAAALAVFSHLSPTQQDQMLEIIYKQRGILGTTSLNNGVNCPATPPSDLSYGPRTYAHQYRESVSKSNRPRSHYQGV</sequence>
<evidence type="ECO:0000259" key="2">
    <source>
        <dbReference type="PROSITE" id="PS00036"/>
    </source>
</evidence>
<dbReference type="KEGG" id="pfy:PFICI_00418"/>
<dbReference type="GO" id="GO:0003700">
    <property type="term" value="F:DNA-binding transcription factor activity"/>
    <property type="evidence" value="ECO:0007669"/>
    <property type="project" value="InterPro"/>
</dbReference>
<protein>
    <recommendedName>
        <fullName evidence="2">BZIP domain-containing protein</fullName>
    </recommendedName>
</protein>
<reference evidence="4" key="1">
    <citation type="journal article" date="2015" name="BMC Genomics">
        <title>Genomic and transcriptomic analysis of the endophytic fungus Pestalotiopsis fici reveals its lifestyle and high potential for synthesis of natural products.</title>
        <authorList>
            <person name="Wang X."/>
            <person name="Zhang X."/>
            <person name="Liu L."/>
            <person name="Xiang M."/>
            <person name="Wang W."/>
            <person name="Sun X."/>
            <person name="Che Y."/>
            <person name="Guo L."/>
            <person name="Liu G."/>
            <person name="Guo L."/>
            <person name="Wang C."/>
            <person name="Yin W.B."/>
            <person name="Stadler M."/>
            <person name="Zhang X."/>
            <person name="Liu X."/>
        </authorList>
    </citation>
    <scope>NUCLEOTIDE SEQUENCE [LARGE SCALE GENOMIC DNA]</scope>
    <source>
        <strain evidence="4">W106-1 / CGMCC3.15140</strain>
    </source>
</reference>
<evidence type="ECO:0000313" key="4">
    <source>
        <dbReference type="Proteomes" id="UP000030651"/>
    </source>
</evidence>
<dbReference type="CDD" id="cd14688">
    <property type="entry name" value="bZIP_YAP"/>
    <property type="match status" value="1"/>
</dbReference>
<dbReference type="HOGENOM" id="CLU_863581_0_0_1"/>
<organism evidence="3 4">
    <name type="scientific">Pestalotiopsis fici (strain W106-1 / CGMCC3.15140)</name>
    <dbReference type="NCBI Taxonomy" id="1229662"/>
    <lineage>
        <taxon>Eukaryota</taxon>
        <taxon>Fungi</taxon>
        <taxon>Dikarya</taxon>
        <taxon>Ascomycota</taxon>
        <taxon>Pezizomycotina</taxon>
        <taxon>Sordariomycetes</taxon>
        <taxon>Xylariomycetidae</taxon>
        <taxon>Amphisphaeriales</taxon>
        <taxon>Sporocadaceae</taxon>
        <taxon>Pestalotiopsis</taxon>
    </lineage>
</organism>
<dbReference type="OrthoDB" id="2245989at2759"/>
<dbReference type="GeneID" id="19265431"/>
<dbReference type="PROSITE" id="PS00036">
    <property type="entry name" value="BZIP_BASIC"/>
    <property type="match status" value="1"/>
</dbReference>
<name>W3XKR5_PESFW</name>